<organism evidence="1 2">
    <name type="scientific">Legionella antarctica</name>
    <dbReference type="NCBI Taxonomy" id="2708020"/>
    <lineage>
        <taxon>Bacteria</taxon>
        <taxon>Pseudomonadati</taxon>
        <taxon>Pseudomonadota</taxon>
        <taxon>Gammaproteobacteria</taxon>
        <taxon>Legionellales</taxon>
        <taxon>Legionellaceae</taxon>
        <taxon>Legionella</taxon>
    </lineage>
</organism>
<dbReference type="Proteomes" id="UP000502894">
    <property type="component" value="Chromosome"/>
</dbReference>
<dbReference type="KEGG" id="lant:TUM19329_04020"/>
<gene>
    <name evidence="1" type="ORF">TUM19329_04020</name>
</gene>
<dbReference type="EMBL" id="AP022839">
    <property type="protein sequence ID" value="BCA94041.1"/>
    <property type="molecule type" value="Genomic_DNA"/>
</dbReference>
<reference evidence="1" key="1">
    <citation type="journal article" date="2020" name="Microbiol. Resour. Announc.">
        <title>Complete Genome Sequence of Novel Psychrotolerant Legionella Strain TUM19329, Isolated from Antarctic Lake Sediment.</title>
        <authorList>
            <person name="Shimada S."/>
            <person name="Nakai R."/>
            <person name="Aoki K."/>
            <person name="Shimoeda N."/>
            <person name="Ohno G."/>
            <person name="Miyazaki Y."/>
            <person name="Kudoh S."/>
            <person name="Imura S."/>
            <person name="Watanabe K."/>
            <person name="Ishii Y."/>
            <person name="Tateda K."/>
        </authorList>
    </citation>
    <scope>NUCLEOTIDE SEQUENCE [LARGE SCALE GENOMIC DNA]</scope>
    <source>
        <strain evidence="1">TUM19329</strain>
    </source>
</reference>
<accession>A0A6F8T0P8</accession>
<sequence>MTKGSLQDFELLKAAMGNKVYLRNIIEDEKNQLDFLIMLGNNKLTCQQILELMTLTRNEQVRSLLIIHLLSQQEYLTSLKGESVLARLANAERFIPSRLNALVHQLDITILSETVIDKLPPETAVSILCSVPHFHQLSEEQVNNLIKKYPYPQVILYWLNHYSSMPNASFTLAHLLKVADTHISTQLTKMNNIKREAIITNMIKHLELFDPVPKILYEQNEEIHLILAIRLFLNGHQNKTYVTYIHRLANKLVLQNHQFSLPAIQGLLSLHGKQEFTELTNKTTCLINHYLRTNAQAGETELFYQSARINIDAMTKRIHLKAWTPKAALPAKGFFANLLSANQPDKVTEQAVLPIIPEHPLIEQLAERKKHTIAIVYFLIHFNGDYSRITKLIHAYLSYFVHEQGKVSRYQSLYPLADLIGRSDLEHTIREEIFISFLRYPNLYDEQISLTLFLFDAKRIIQYFGLKGGKQNYTQVIDLCTLALSKLDPDKHREIINMAATARSEARLELSFNEGNGFFASLFMHLKRCWVSGWSGFFSPNLPVYVAPVSSHGGQNQVAETNQAVQSLPYKTEPNLQRLLNEMRSPLTLESLDELIEALNLFSLKEKSNNELEIRQKVQVLFHKLISNNKKNREITDWIINNQHHVTVNCYRLLELTLINGPQSAVASLLTKINEDSSHFQHITLELTDVFPEQQEEKTTTLTIPPVIESTLLETTSELAYSAINWAKDGLGTFFNPHSSPLTQSSSKETGTTELVV</sequence>
<dbReference type="AlphaFoldDB" id="A0A6F8T0P8"/>
<evidence type="ECO:0008006" key="3">
    <source>
        <dbReference type="Google" id="ProtNLM"/>
    </source>
</evidence>
<evidence type="ECO:0000313" key="2">
    <source>
        <dbReference type="Proteomes" id="UP000502894"/>
    </source>
</evidence>
<proteinExistence type="predicted"/>
<keyword evidence="2" id="KW-1185">Reference proteome</keyword>
<evidence type="ECO:0000313" key="1">
    <source>
        <dbReference type="EMBL" id="BCA94041.1"/>
    </source>
</evidence>
<name>A0A6F8T0P8_9GAMM</name>
<protein>
    <recommendedName>
        <fullName evidence="3">Dot/Icm secretion system substrate</fullName>
    </recommendedName>
</protein>
<dbReference type="RefSeq" id="WP_173236027.1">
    <property type="nucleotide sequence ID" value="NZ_AP022839.1"/>
</dbReference>